<dbReference type="PANTHER" id="PTHR47354:SF5">
    <property type="entry name" value="PROTEIN RFBI"/>
    <property type="match status" value="1"/>
</dbReference>
<dbReference type="InterPro" id="IPR006058">
    <property type="entry name" value="2Fe2S_fd_BS"/>
</dbReference>
<dbReference type="SUPFAM" id="SSF52343">
    <property type="entry name" value="Ferredoxin reductase-like, C-terminal NADP-linked domain"/>
    <property type="match status" value="1"/>
</dbReference>
<keyword evidence="5" id="KW-0560">Oxidoreductase</keyword>
<organism evidence="5 6">
    <name type="scientific">Oceanisphaera pacifica</name>
    <dbReference type="NCBI Taxonomy" id="2818389"/>
    <lineage>
        <taxon>Bacteria</taxon>
        <taxon>Pseudomonadati</taxon>
        <taxon>Pseudomonadota</taxon>
        <taxon>Gammaproteobacteria</taxon>
        <taxon>Aeromonadales</taxon>
        <taxon>Aeromonadaceae</taxon>
        <taxon>Oceanisphaera</taxon>
    </lineage>
</organism>
<dbReference type="PROSITE" id="PS00197">
    <property type="entry name" value="2FE2S_FER_1"/>
    <property type="match status" value="1"/>
</dbReference>
<keyword evidence="5" id="KW-0223">Dioxygenase</keyword>
<dbReference type="InterPro" id="IPR012675">
    <property type="entry name" value="Beta-grasp_dom_sf"/>
</dbReference>
<dbReference type="Gene3D" id="2.40.30.10">
    <property type="entry name" value="Translation factors"/>
    <property type="match status" value="1"/>
</dbReference>
<dbReference type="EMBL" id="JAGDFX010000016">
    <property type="protein sequence ID" value="MBO1520490.1"/>
    <property type="molecule type" value="Genomic_DNA"/>
</dbReference>
<dbReference type="Gene3D" id="3.10.20.30">
    <property type="match status" value="1"/>
</dbReference>
<gene>
    <name evidence="5" type="ORF">J3U76_12775</name>
</gene>
<dbReference type="PROSITE" id="PS51384">
    <property type="entry name" value="FAD_FR"/>
    <property type="match status" value="1"/>
</dbReference>
<evidence type="ECO:0000256" key="1">
    <source>
        <dbReference type="ARBA" id="ARBA00034078"/>
    </source>
</evidence>
<dbReference type="PROSITE" id="PS51085">
    <property type="entry name" value="2FE2S_FER_2"/>
    <property type="match status" value="1"/>
</dbReference>
<dbReference type="InterPro" id="IPR017927">
    <property type="entry name" value="FAD-bd_FR_type"/>
</dbReference>
<dbReference type="InterPro" id="IPR017896">
    <property type="entry name" value="4Fe4S_Fe-S-bd"/>
</dbReference>
<dbReference type="CDD" id="cd06209">
    <property type="entry name" value="BenDO_FAD_NAD"/>
    <property type="match status" value="1"/>
</dbReference>
<evidence type="ECO:0000313" key="5">
    <source>
        <dbReference type="EMBL" id="MBO1520490.1"/>
    </source>
</evidence>
<dbReference type="PANTHER" id="PTHR47354">
    <property type="entry name" value="NADH OXIDOREDUCTASE HCR"/>
    <property type="match status" value="1"/>
</dbReference>
<dbReference type="Pfam" id="PF00175">
    <property type="entry name" value="NAD_binding_1"/>
    <property type="match status" value="1"/>
</dbReference>
<dbReference type="GO" id="GO:0051213">
    <property type="term" value="F:dioxygenase activity"/>
    <property type="evidence" value="ECO:0007669"/>
    <property type="project" value="UniProtKB-KW"/>
</dbReference>
<name>A0ABS3NIX0_9GAMM</name>
<evidence type="ECO:0000259" key="3">
    <source>
        <dbReference type="PROSITE" id="PS51379"/>
    </source>
</evidence>
<keyword evidence="6" id="KW-1185">Reference proteome</keyword>
<comment type="caution">
    <text evidence="5">The sequence shown here is derived from an EMBL/GenBank/DDBJ whole genome shotgun (WGS) entry which is preliminary data.</text>
</comment>
<dbReference type="Gene3D" id="3.40.50.80">
    <property type="entry name" value="Nucleotide-binding domain of ferredoxin-NADP reductase (FNR) module"/>
    <property type="match status" value="1"/>
</dbReference>
<sequence length="342" mass="36841">MSYNIALNFEDGVTRFISCNEGETVLDAAYRNQINLPMDCSDGVCGTCKGSCHQGDFELGDEYIDEALTDDEAELGMVLTCQMVPSSDCVVEIPTASSLCKTGIATVNATVTEVNLISATAIELKMTADEDVGFLAGQYVNIQVPGSEEVRAYSFSSTPGSCDLSFLIRNVPGGLMSSYLVGQCKAGDILNLTGPMGVFYLRQVLKPVLMLAGGTGLAPFLSMLEHLKNSELNQPIHLIYGVTHDDDLVGVAALEKFAAEIELFSFKTVISSTESSHPLKGFVTNHMQDAPIQEGNVDVYLCGPPPMVDAVLGYFHEHDIEPNSFHYEKFTPSQVAIGEHVA</sequence>
<comment type="cofactor">
    <cofactor evidence="1">
        <name>[2Fe-2S] cluster</name>
        <dbReference type="ChEBI" id="CHEBI:190135"/>
    </cofactor>
</comment>
<feature type="domain" description="2Fe-2S ferredoxin-type" evidence="2">
    <location>
        <begin position="3"/>
        <end position="97"/>
    </location>
</feature>
<dbReference type="Pfam" id="PF00970">
    <property type="entry name" value="FAD_binding_6"/>
    <property type="match status" value="1"/>
</dbReference>
<dbReference type="InterPro" id="IPR047683">
    <property type="entry name" value="BenC-like_FAD_NAD-bd"/>
</dbReference>
<dbReference type="NCBIfam" id="NF040810">
    <property type="entry name" value="BenC"/>
    <property type="match status" value="1"/>
</dbReference>
<protein>
    <submittedName>
        <fullName evidence="5">Ring-hydroxylating dioxygenase ferredoxin reductase family protein</fullName>
    </submittedName>
</protein>
<reference evidence="5 6" key="1">
    <citation type="submission" date="2021-03" db="EMBL/GenBank/DDBJ databases">
        <title>Oceanisphaera sp. nov., isolated from the intestine.</title>
        <authorList>
            <person name="Zhao L.-H."/>
            <person name="Shi L.-F."/>
        </authorList>
    </citation>
    <scope>NUCLEOTIDE SEQUENCE [LARGE SCALE GENOMIC DNA]</scope>
    <source>
        <strain evidence="5 6">DM8</strain>
    </source>
</reference>
<dbReference type="InterPro" id="IPR050415">
    <property type="entry name" value="MRET"/>
</dbReference>
<dbReference type="PROSITE" id="PS51379">
    <property type="entry name" value="4FE4S_FER_2"/>
    <property type="match status" value="1"/>
</dbReference>
<dbReference type="SUPFAM" id="SSF63380">
    <property type="entry name" value="Riboflavin synthase domain-like"/>
    <property type="match status" value="1"/>
</dbReference>
<evidence type="ECO:0000313" key="6">
    <source>
        <dbReference type="Proteomes" id="UP000664882"/>
    </source>
</evidence>
<dbReference type="SUPFAM" id="SSF54292">
    <property type="entry name" value="2Fe-2S ferredoxin-like"/>
    <property type="match status" value="1"/>
</dbReference>
<dbReference type="Pfam" id="PF00111">
    <property type="entry name" value="Fer2"/>
    <property type="match status" value="1"/>
</dbReference>
<dbReference type="InterPro" id="IPR001709">
    <property type="entry name" value="Flavoprot_Pyr_Nucl_cyt_Rdtase"/>
</dbReference>
<proteinExistence type="predicted"/>
<dbReference type="InterPro" id="IPR039261">
    <property type="entry name" value="FNR_nucleotide-bd"/>
</dbReference>
<accession>A0ABS3NIX0</accession>
<dbReference type="Proteomes" id="UP000664882">
    <property type="component" value="Unassembled WGS sequence"/>
</dbReference>
<dbReference type="CDD" id="cd00207">
    <property type="entry name" value="fer2"/>
    <property type="match status" value="1"/>
</dbReference>
<dbReference type="InterPro" id="IPR008333">
    <property type="entry name" value="Cbr1-like_FAD-bd_dom"/>
</dbReference>
<dbReference type="PRINTS" id="PR00410">
    <property type="entry name" value="PHEHYDRXLASE"/>
</dbReference>
<dbReference type="InterPro" id="IPR001433">
    <property type="entry name" value="OxRdtase_FAD/NAD-bd"/>
</dbReference>
<dbReference type="PRINTS" id="PR00371">
    <property type="entry name" value="FPNCR"/>
</dbReference>
<dbReference type="InterPro" id="IPR001041">
    <property type="entry name" value="2Fe-2S_ferredoxin-type"/>
</dbReference>
<feature type="domain" description="FAD-binding FR-type" evidence="4">
    <location>
        <begin position="104"/>
        <end position="202"/>
    </location>
</feature>
<feature type="domain" description="4Fe-4S ferredoxin-type" evidence="3">
    <location>
        <begin position="30"/>
        <end position="62"/>
    </location>
</feature>
<dbReference type="InterPro" id="IPR036010">
    <property type="entry name" value="2Fe-2S_ferredoxin-like_sf"/>
</dbReference>
<dbReference type="InterPro" id="IPR017938">
    <property type="entry name" value="Riboflavin_synthase-like_b-brl"/>
</dbReference>
<dbReference type="RefSeq" id="WP_208006362.1">
    <property type="nucleotide sequence ID" value="NZ_JAGDFX010000016.1"/>
</dbReference>
<evidence type="ECO:0000259" key="4">
    <source>
        <dbReference type="PROSITE" id="PS51384"/>
    </source>
</evidence>
<evidence type="ECO:0000259" key="2">
    <source>
        <dbReference type="PROSITE" id="PS51085"/>
    </source>
</evidence>